<evidence type="ECO:0000313" key="3">
    <source>
        <dbReference type="Proteomes" id="UP001362999"/>
    </source>
</evidence>
<sequence>MVAFQYALSFVALLIGAAKAATYRPETMLIMNGLPNAIYTYAYSNGSLIELSSPATTANASGANTCSLSALAQRLFYQTANGNIMSAYHSGLTGSAAWVVDTTIATGIPLGSPITAVIAVQQSTRQQVAIVQYTDPNGLLNSRFSALDQGGWSTPIIVTT</sequence>
<feature type="chain" id="PRO_5043373400" description="Fucose-specific lectin" evidence="1">
    <location>
        <begin position="21"/>
        <end position="160"/>
    </location>
</feature>
<protein>
    <recommendedName>
        <fullName evidence="4">Fucose-specific lectin</fullName>
    </recommendedName>
</protein>
<dbReference type="Gene3D" id="2.120.10.70">
    <property type="entry name" value="Fucose-specific lectin"/>
    <property type="match status" value="1"/>
</dbReference>
<comment type="caution">
    <text evidence="2">The sequence shown here is derived from an EMBL/GenBank/DDBJ whole genome shotgun (WGS) entry which is preliminary data.</text>
</comment>
<dbReference type="AlphaFoldDB" id="A0AAW0D5F1"/>
<feature type="signal peptide" evidence="1">
    <location>
        <begin position="1"/>
        <end position="20"/>
    </location>
</feature>
<evidence type="ECO:0000313" key="2">
    <source>
        <dbReference type="EMBL" id="KAK7046229.1"/>
    </source>
</evidence>
<dbReference type="Proteomes" id="UP001362999">
    <property type="component" value="Unassembled WGS sequence"/>
</dbReference>
<keyword evidence="1" id="KW-0732">Signal</keyword>
<name>A0AAW0D5F1_9AGAR</name>
<accession>A0AAW0D5F1</accession>
<proteinExistence type="predicted"/>
<evidence type="ECO:0008006" key="4">
    <source>
        <dbReference type="Google" id="ProtNLM"/>
    </source>
</evidence>
<organism evidence="2 3">
    <name type="scientific">Favolaschia claudopus</name>
    <dbReference type="NCBI Taxonomy" id="2862362"/>
    <lineage>
        <taxon>Eukaryota</taxon>
        <taxon>Fungi</taxon>
        <taxon>Dikarya</taxon>
        <taxon>Basidiomycota</taxon>
        <taxon>Agaricomycotina</taxon>
        <taxon>Agaricomycetes</taxon>
        <taxon>Agaricomycetidae</taxon>
        <taxon>Agaricales</taxon>
        <taxon>Marasmiineae</taxon>
        <taxon>Mycenaceae</taxon>
        <taxon>Favolaschia</taxon>
    </lineage>
</organism>
<reference evidence="2 3" key="1">
    <citation type="journal article" date="2024" name="J Genomics">
        <title>Draft genome sequencing and assembly of Favolaschia claudopus CIRM-BRFM 2984 isolated from oak limbs.</title>
        <authorList>
            <person name="Navarro D."/>
            <person name="Drula E."/>
            <person name="Chaduli D."/>
            <person name="Cazenave R."/>
            <person name="Ahrendt S."/>
            <person name="Wang J."/>
            <person name="Lipzen A."/>
            <person name="Daum C."/>
            <person name="Barry K."/>
            <person name="Grigoriev I.V."/>
            <person name="Favel A."/>
            <person name="Rosso M.N."/>
            <person name="Martin F."/>
        </authorList>
    </citation>
    <scope>NUCLEOTIDE SEQUENCE [LARGE SCALE GENOMIC DNA]</scope>
    <source>
        <strain evidence="2 3">CIRM-BRFM 2984</strain>
    </source>
</reference>
<gene>
    <name evidence="2" type="ORF">R3P38DRAFT_3175506</name>
</gene>
<dbReference type="EMBL" id="JAWWNJ010000010">
    <property type="protein sequence ID" value="KAK7046229.1"/>
    <property type="molecule type" value="Genomic_DNA"/>
</dbReference>
<evidence type="ECO:0000256" key="1">
    <source>
        <dbReference type="SAM" id="SignalP"/>
    </source>
</evidence>
<keyword evidence="3" id="KW-1185">Reference proteome</keyword>
<dbReference type="SUPFAM" id="SSF89372">
    <property type="entry name" value="Fucose-specific lectin"/>
    <property type="match status" value="1"/>
</dbReference>